<dbReference type="EMBL" id="BNJF01000001">
    <property type="protein sequence ID" value="GHO42181.1"/>
    <property type="molecule type" value="Genomic_DNA"/>
</dbReference>
<evidence type="ECO:0000259" key="3">
    <source>
        <dbReference type="Pfam" id="PF13382"/>
    </source>
</evidence>
<feature type="domain" description="Amidohydrolase-related" evidence="2">
    <location>
        <begin position="13"/>
        <end position="275"/>
    </location>
</feature>
<dbReference type="InterPro" id="IPR032466">
    <property type="entry name" value="Metal_Hydrolase"/>
</dbReference>
<dbReference type="Proteomes" id="UP000612362">
    <property type="component" value="Unassembled WGS sequence"/>
</dbReference>
<dbReference type="PANTHER" id="PTHR11113:SF2">
    <property type="entry name" value="ADENINE DEAMINASE"/>
    <property type="match status" value="1"/>
</dbReference>
<dbReference type="Pfam" id="PF13382">
    <property type="entry name" value="Adenine_deam_C"/>
    <property type="match status" value="1"/>
</dbReference>
<feature type="domain" description="Adenine deaminase C-terminal" evidence="3">
    <location>
        <begin position="328"/>
        <end position="416"/>
    </location>
</feature>
<protein>
    <recommendedName>
        <fullName evidence="6">Adenine deaminase</fullName>
    </recommendedName>
</protein>
<reference evidence="4" key="1">
    <citation type="submission" date="2020-10" db="EMBL/GenBank/DDBJ databases">
        <title>Taxonomic study of unclassified bacteria belonging to the class Ktedonobacteria.</title>
        <authorList>
            <person name="Yabe S."/>
            <person name="Wang C.M."/>
            <person name="Zheng Y."/>
            <person name="Sakai Y."/>
            <person name="Cavaletti L."/>
            <person name="Monciardini P."/>
            <person name="Donadio S."/>
        </authorList>
    </citation>
    <scope>NUCLEOTIDE SEQUENCE</scope>
    <source>
        <strain evidence="4">SOSP1-1</strain>
    </source>
</reference>
<dbReference type="PANTHER" id="PTHR11113">
    <property type="entry name" value="N-ACETYLGLUCOSAMINE-6-PHOSPHATE DEACETYLASE"/>
    <property type="match status" value="1"/>
</dbReference>
<proteinExistence type="predicted"/>
<evidence type="ECO:0008006" key="6">
    <source>
        <dbReference type="Google" id="ProtNLM"/>
    </source>
</evidence>
<dbReference type="SUPFAM" id="SSF51556">
    <property type="entry name" value="Metallo-dependent hydrolases"/>
    <property type="match status" value="1"/>
</dbReference>
<dbReference type="GO" id="GO:0000034">
    <property type="term" value="F:adenine deaminase activity"/>
    <property type="evidence" value="ECO:0007669"/>
    <property type="project" value="TreeGrafter"/>
</dbReference>
<dbReference type="Gene3D" id="3.20.20.140">
    <property type="entry name" value="Metal-dependent hydrolases"/>
    <property type="match status" value="1"/>
</dbReference>
<evidence type="ECO:0000313" key="4">
    <source>
        <dbReference type="EMBL" id="GHO42181.1"/>
    </source>
</evidence>
<keyword evidence="1" id="KW-0378">Hydrolase</keyword>
<organism evidence="4 5">
    <name type="scientific">Ktedonospora formicarum</name>
    <dbReference type="NCBI Taxonomy" id="2778364"/>
    <lineage>
        <taxon>Bacteria</taxon>
        <taxon>Bacillati</taxon>
        <taxon>Chloroflexota</taxon>
        <taxon>Ktedonobacteria</taxon>
        <taxon>Ktedonobacterales</taxon>
        <taxon>Ktedonobacteraceae</taxon>
        <taxon>Ktedonospora</taxon>
    </lineage>
</organism>
<dbReference type="Pfam" id="PF01979">
    <property type="entry name" value="Amidohydro_1"/>
    <property type="match status" value="1"/>
</dbReference>
<evidence type="ECO:0000313" key="5">
    <source>
        <dbReference type="Proteomes" id="UP000612362"/>
    </source>
</evidence>
<dbReference type="InterPro" id="IPR026912">
    <property type="entry name" value="Adenine_deam_C"/>
</dbReference>
<comment type="caution">
    <text evidence="4">The sequence shown here is derived from an EMBL/GenBank/DDBJ whole genome shotgun (WGS) entry which is preliminary data.</text>
</comment>
<evidence type="ECO:0000259" key="2">
    <source>
        <dbReference type="Pfam" id="PF01979"/>
    </source>
</evidence>
<sequence>MRTRFWFQVSSRALAAHGTTTCISDPHEIANVSGIEGIRWLMAATEGIPVRLMYTLPSCVPASPYESAGATLTARDLAPLARDPRIASVGEVMNFPGVLDGDQVLLEIIELGQPAGSTARGLAVDGHAPELRGLDVCGYAAAGVESDHESLSAAEALEKLRLGMWLWIREGSTRNLEDLLPVIMEHTPERCGFVADDRTPGDLLREGDLDYIIRRSVSLGLDPIQAIKMSSLHPAQYFGFKDRGAIAPGYLADMLLVPDLHDFHPRRVYIDGRLVAENGKALFEAPTLPSTGIDAILHTIRLRDFDIERLRLPGHNGKAHVIGLVPDQIVTEDRLMEVEARDGCLVADPARDLLKVAVVERYGRGRVGVGLLHGLGLRQGAMASSVAHDAHNIVVVGSHDSDMALAVREIERLQGGW</sequence>
<dbReference type="AlphaFoldDB" id="A0A8J3HUF2"/>
<evidence type="ECO:0000256" key="1">
    <source>
        <dbReference type="ARBA" id="ARBA00022801"/>
    </source>
</evidence>
<dbReference type="InterPro" id="IPR006680">
    <property type="entry name" value="Amidohydro-rel"/>
</dbReference>
<keyword evidence="5" id="KW-1185">Reference proteome</keyword>
<name>A0A8J3HUF2_9CHLR</name>
<accession>A0A8J3HUF2</accession>
<gene>
    <name evidence="4" type="ORF">KSX_03440</name>
</gene>